<dbReference type="AlphaFoldDB" id="A0A0A9G447"/>
<name>A0A0A9G447_ARUDO</name>
<sequence>MDARPRANLTIGACPENGCRAVHATEPSSHWNGGDGIDAASEFLSRLNRLSRTVCALTARGQRFNRLKRIEEVTEEVVAGYPSCKKWTWT</sequence>
<proteinExistence type="predicted"/>
<reference evidence="1" key="1">
    <citation type="submission" date="2014-09" db="EMBL/GenBank/DDBJ databases">
        <authorList>
            <person name="Magalhaes I.L.F."/>
            <person name="Oliveira U."/>
            <person name="Santos F.R."/>
            <person name="Vidigal T.H.D.A."/>
            <person name="Brescovit A.D."/>
            <person name="Santos A.J."/>
        </authorList>
    </citation>
    <scope>NUCLEOTIDE SEQUENCE</scope>
    <source>
        <tissue evidence="1">Shoot tissue taken approximately 20 cm above the soil surface</tissue>
    </source>
</reference>
<protein>
    <submittedName>
        <fullName evidence="1">Uncharacterized protein</fullName>
    </submittedName>
</protein>
<evidence type="ECO:0000313" key="1">
    <source>
        <dbReference type="EMBL" id="JAE17316.1"/>
    </source>
</evidence>
<accession>A0A0A9G447</accession>
<reference evidence="1" key="2">
    <citation type="journal article" date="2015" name="Data Brief">
        <title>Shoot transcriptome of the giant reed, Arundo donax.</title>
        <authorList>
            <person name="Barrero R.A."/>
            <person name="Guerrero F.D."/>
            <person name="Moolhuijzen P."/>
            <person name="Goolsby J.A."/>
            <person name="Tidwell J."/>
            <person name="Bellgard S.E."/>
            <person name="Bellgard M.I."/>
        </authorList>
    </citation>
    <scope>NUCLEOTIDE SEQUENCE</scope>
    <source>
        <tissue evidence="1">Shoot tissue taken approximately 20 cm above the soil surface</tissue>
    </source>
</reference>
<dbReference type="EMBL" id="GBRH01180580">
    <property type="protein sequence ID" value="JAE17316.1"/>
    <property type="molecule type" value="Transcribed_RNA"/>
</dbReference>
<organism evidence="1">
    <name type="scientific">Arundo donax</name>
    <name type="common">Giant reed</name>
    <name type="synonym">Donax arundinaceus</name>
    <dbReference type="NCBI Taxonomy" id="35708"/>
    <lineage>
        <taxon>Eukaryota</taxon>
        <taxon>Viridiplantae</taxon>
        <taxon>Streptophyta</taxon>
        <taxon>Embryophyta</taxon>
        <taxon>Tracheophyta</taxon>
        <taxon>Spermatophyta</taxon>
        <taxon>Magnoliopsida</taxon>
        <taxon>Liliopsida</taxon>
        <taxon>Poales</taxon>
        <taxon>Poaceae</taxon>
        <taxon>PACMAD clade</taxon>
        <taxon>Arundinoideae</taxon>
        <taxon>Arundineae</taxon>
        <taxon>Arundo</taxon>
    </lineage>
</organism>